<dbReference type="eggNOG" id="ENOG502SSPE">
    <property type="taxonomic scope" value="Eukaryota"/>
</dbReference>
<feature type="non-terminal residue" evidence="1">
    <location>
        <position position="313"/>
    </location>
</feature>
<dbReference type="KEGG" id="bze:COCCADRAFT_42943"/>
<feature type="non-terminal residue" evidence="1">
    <location>
        <position position="1"/>
    </location>
</feature>
<evidence type="ECO:0000313" key="2">
    <source>
        <dbReference type="Proteomes" id="UP000053841"/>
    </source>
</evidence>
<dbReference type="GeneID" id="19149719"/>
<protein>
    <recommendedName>
        <fullName evidence="3">Transcription factor domain-containing protein</fullName>
    </recommendedName>
</protein>
<reference evidence="1 2" key="1">
    <citation type="journal article" date="2013" name="PLoS Genet.">
        <title>Comparative genome structure, secondary metabolite, and effector coding capacity across Cochliobolus pathogens.</title>
        <authorList>
            <person name="Condon B.J."/>
            <person name="Leng Y."/>
            <person name="Wu D."/>
            <person name="Bushley K.E."/>
            <person name="Ohm R.A."/>
            <person name="Otillar R."/>
            <person name="Martin J."/>
            <person name="Schackwitz W."/>
            <person name="Grimwood J."/>
            <person name="MohdZainudin N."/>
            <person name="Xue C."/>
            <person name="Wang R."/>
            <person name="Manning V.A."/>
            <person name="Dhillon B."/>
            <person name="Tu Z.J."/>
            <person name="Steffenson B.J."/>
            <person name="Salamov A."/>
            <person name="Sun H."/>
            <person name="Lowry S."/>
            <person name="LaButti K."/>
            <person name="Han J."/>
            <person name="Copeland A."/>
            <person name="Lindquist E."/>
            <person name="Barry K."/>
            <person name="Schmutz J."/>
            <person name="Baker S.E."/>
            <person name="Ciuffetti L.M."/>
            <person name="Grigoriev I.V."/>
            <person name="Zhong S."/>
            <person name="Turgeon B.G."/>
        </authorList>
    </citation>
    <scope>NUCLEOTIDE SEQUENCE [LARGE SCALE GENOMIC DNA]</scope>
    <source>
        <strain evidence="1 2">26-R-13</strain>
    </source>
</reference>
<dbReference type="Proteomes" id="UP000053841">
    <property type="component" value="Unassembled WGS sequence"/>
</dbReference>
<name>W6YLV9_COCC2</name>
<sequence length="313" mass="34048">STFEGALLLDLFEKLSKSASAVGDDKHTHVAGAFALVKLRGVESFTAQEIAAVTGLSLNGTLTALSTGRATDTIIRQIRHHATQFLDTSDPKWKLTGLILEATDLAASVRHGTITSTEKISRNIHLDTELAAIAESASPFWTYTSHPFPNADPKGALPAGLPPTYTIYPSRTIAQMWNVLRLTRILLCEEILASLALTPSSPSTLLTASKASTTIHQMTSEICASLPHMTHCSYAARHKLLGGENPDKQHTHTVPHTLDVYVMIFAIYVVAWAPHAPLQSRDWGVTQLENMATHFGSQEASVILEVLRRQREG</sequence>
<organism evidence="1 2">
    <name type="scientific">Cochliobolus carbonum (strain 26-R-13)</name>
    <name type="common">Maize leaf spot fungus</name>
    <name type="synonym">Bipolaris zeicola</name>
    <dbReference type="NCBI Taxonomy" id="930089"/>
    <lineage>
        <taxon>Eukaryota</taxon>
        <taxon>Fungi</taxon>
        <taxon>Dikarya</taxon>
        <taxon>Ascomycota</taxon>
        <taxon>Pezizomycotina</taxon>
        <taxon>Dothideomycetes</taxon>
        <taxon>Pleosporomycetidae</taxon>
        <taxon>Pleosporales</taxon>
        <taxon>Pleosporineae</taxon>
        <taxon>Pleosporaceae</taxon>
        <taxon>Bipolaris</taxon>
    </lineage>
</organism>
<dbReference type="PANTHER" id="PTHR38791:SF1">
    <property type="entry name" value="TRANSCRIPTION FACTOR, PUTATIVE-RELATED"/>
    <property type="match status" value="1"/>
</dbReference>
<dbReference type="OrthoDB" id="5429770at2759"/>
<dbReference type="InterPro" id="IPR053175">
    <property type="entry name" value="DHMBA_Reg_Transcription_Factor"/>
</dbReference>
<gene>
    <name evidence="1" type="ORF">COCCADRAFT_42943</name>
</gene>
<evidence type="ECO:0008006" key="3">
    <source>
        <dbReference type="Google" id="ProtNLM"/>
    </source>
</evidence>
<proteinExistence type="predicted"/>
<keyword evidence="2" id="KW-1185">Reference proteome</keyword>
<dbReference type="AlphaFoldDB" id="W6YLV9"/>
<accession>W6YLV9</accession>
<dbReference type="RefSeq" id="XP_007707113.1">
    <property type="nucleotide sequence ID" value="XM_007708923.1"/>
</dbReference>
<evidence type="ECO:0000313" key="1">
    <source>
        <dbReference type="EMBL" id="EUC38700.1"/>
    </source>
</evidence>
<dbReference type="HOGENOM" id="CLU_794531_0_0_1"/>
<dbReference type="EMBL" id="KI964541">
    <property type="protein sequence ID" value="EUC38700.1"/>
    <property type="molecule type" value="Genomic_DNA"/>
</dbReference>
<dbReference type="PANTHER" id="PTHR38791">
    <property type="entry name" value="ZN(II)2CYS6 TRANSCRIPTION FACTOR (EUROFUNG)-RELATED-RELATED"/>
    <property type="match status" value="1"/>
</dbReference>